<evidence type="ECO:0000313" key="2">
    <source>
        <dbReference type="Proteomes" id="UP001551482"/>
    </source>
</evidence>
<dbReference type="InterPro" id="IPR013324">
    <property type="entry name" value="RNA_pol_sigma_r3/r4-like"/>
</dbReference>
<protein>
    <submittedName>
        <fullName evidence="1">RNA polymerase subunit sigma-70</fullName>
    </submittedName>
</protein>
<reference evidence="1 2" key="1">
    <citation type="submission" date="2024-06" db="EMBL/GenBank/DDBJ databases">
        <title>The Natural Products Discovery Center: Release of the First 8490 Sequenced Strains for Exploring Actinobacteria Biosynthetic Diversity.</title>
        <authorList>
            <person name="Kalkreuter E."/>
            <person name="Kautsar S.A."/>
            <person name="Yang D."/>
            <person name="Bader C.D."/>
            <person name="Teijaro C.N."/>
            <person name="Fluegel L."/>
            <person name="Davis C.M."/>
            <person name="Simpson J.R."/>
            <person name="Lauterbach L."/>
            <person name="Steele A.D."/>
            <person name="Gui C."/>
            <person name="Meng S."/>
            <person name="Li G."/>
            <person name="Viehrig K."/>
            <person name="Ye F."/>
            <person name="Su P."/>
            <person name="Kiefer A.F."/>
            <person name="Nichols A."/>
            <person name="Cepeda A.J."/>
            <person name="Yan W."/>
            <person name="Fan B."/>
            <person name="Jiang Y."/>
            <person name="Adhikari A."/>
            <person name="Zheng C.-J."/>
            <person name="Schuster L."/>
            <person name="Cowan T.M."/>
            <person name="Smanski M.J."/>
            <person name="Chevrette M.G."/>
            <person name="De Carvalho L.P.S."/>
            <person name="Shen B."/>
        </authorList>
    </citation>
    <scope>NUCLEOTIDE SEQUENCE [LARGE SCALE GENOMIC DNA]</scope>
    <source>
        <strain evidence="1 2">NPDC048946</strain>
    </source>
</reference>
<proteinExistence type="predicted"/>
<sequence length="106" mass="11105">MREAGSATSGAAADATAAVREAFAILAAVPDPYERALAVGVVLEQMPDLQTELRGIRQEAVVQMRETRTIQDIAAALGLSQPRVSQIAKGVSRTVKRTGSAAKEDA</sequence>
<dbReference type="EMBL" id="JBEZFP010000138">
    <property type="protein sequence ID" value="MEU8138768.1"/>
    <property type="molecule type" value="Genomic_DNA"/>
</dbReference>
<gene>
    <name evidence="1" type="ORF">AB0C36_35370</name>
</gene>
<keyword evidence="2" id="KW-1185">Reference proteome</keyword>
<comment type="caution">
    <text evidence="1">The sequence shown here is derived from an EMBL/GenBank/DDBJ whole genome shotgun (WGS) entry which is preliminary data.</text>
</comment>
<accession>A0ABV3DSP3</accession>
<name>A0ABV3DSP3_9ACTN</name>
<dbReference type="Proteomes" id="UP001551482">
    <property type="component" value="Unassembled WGS sequence"/>
</dbReference>
<dbReference type="RefSeq" id="WP_358362445.1">
    <property type="nucleotide sequence ID" value="NZ_JBEZFP010000138.1"/>
</dbReference>
<organism evidence="1 2">
    <name type="scientific">Streptodolium elevatio</name>
    <dbReference type="NCBI Taxonomy" id="3157996"/>
    <lineage>
        <taxon>Bacteria</taxon>
        <taxon>Bacillati</taxon>
        <taxon>Actinomycetota</taxon>
        <taxon>Actinomycetes</taxon>
        <taxon>Kitasatosporales</taxon>
        <taxon>Streptomycetaceae</taxon>
        <taxon>Streptodolium</taxon>
    </lineage>
</organism>
<dbReference type="SUPFAM" id="SSF88659">
    <property type="entry name" value="Sigma3 and sigma4 domains of RNA polymerase sigma factors"/>
    <property type="match status" value="1"/>
</dbReference>
<evidence type="ECO:0000313" key="1">
    <source>
        <dbReference type="EMBL" id="MEU8138768.1"/>
    </source>
</evidence>